<dbReference type="EMBL" id="JAUCEY010000008">
    <property type="protein sequence ID" value="MDM5455550.1"/>
    <property type="molecule type" value="Genomic_DNA"/>
</dbReference>
<dbReference type="RefSeq" id="WP_061461373.1">
    <property type="nucleotide sequence ID" value="NZ_CP011008.1"/>
</dbReference>
<reference evidence="1" key="1">
    <citation type="submission" date="2023-06" db="EMBL/GenBank/DDBJ databases">
        <title>Comparative genomics of Bacillaceae isolates and their secondary metabolite potential.</title>
        <authorList>
            <person name="Song L."/>
            <person name="Nielsen L.J."/>
            <person name="Mohite O."/>
            <person name="Xu X."/>
            <person name="Weber T."/>
            <person name="Kovacs A.T."/>
        </authorList>
    </citation>
    <scope>NUCLEOTIDE SEQUENCE</scope>
    <source>
        <strain evidence="1">D8_B_37</strain>
    </source>
</reference>
<evidence type="ECO:0000313" key="1">
    <source>
        <dbReference type="EMBL" id="MDM5455550.1"/>
    </source>
</evidence>
<protein>
    <submittedName>
        <fullName evidence="1">Hydrolase</fullName>
    </submittedName>
</protein>
<proteinExistence type="predicted"/>
<dbReference type="AlphaFoldDB" id="A0AAW7IMV5"/>
<dbReference type="GO" id="GO:0016787">
    <property type="term" value="F:hydrolase activity"/>
    <property type="evidence" value="ECO:0007669"/>
    <property type="project" value="UniProtKB-KW"/>
</dbReference>
<keyword evidence="1" id="KW-0378">Hydrolase</keyword>
<dbReference type="Proteomes" id="UP001234602">
    <property type="component" value="Unassembled WGS sequence"/>
</dbReference>
<gene>
    <name evidence="1" type="ORF">QUF89_26045</name>
</gene>
<name>A0AAW7IMV5_9BACI</name>
<organism evidence="1 2">
    <name type="scientific">Peribacillus simplex</name>
    <dbReference type="NCBI Taxonomy" id="1478"/>
    <lineage>
        <taxon>Bacteria</taxon>
        <taxon>Bacillati</taxon>
        <taxon>Bacillota</taxon>
        <taxon>Bacilli</taxon>
        <taxon>Bacillales</taxon>
        <taxon>Bacillaceae</taxon>
        <taxon>Peribacillus</taxon>
    </lineage>
</organism>
<comment type="caution">
    <text evidence="1">The sequence shown here is derived from an EMBL/GenBank/DDBJ whole genome shotgun (WGS) entry which is preliminary data.</text>
</comment>
<accession>A0AAW7IMV5</accession>
<sequence length="138" mass="16290">MITFLQKVVRRINDEGMMSRMRQDKQTYHVDLVSGDVLGQKLEENPSFTVHVTDEELAELKQCLEEHRTDDLEAYARSHVPYLLYHHDRANDKYDAAMKKLYALIYKFGDETARNHIEEIGILKDNKFEGQEEVQKFK</sequence>
<evidence type="ECO:0000313" key="2">
    <source>
        <dbReference type="Proteomes" id="UP001234602"/>
    </source>
</evidence>